<feature type="signal peptide" evidence="1">
    <location>
        <begin position="1"/>
        <end position="20"/>
    </location>
</feature>
<dbReference type="EMBL" id="PJQL01000845">
    <property type="protein sequence ID" value="RCH92321.1"/>
    <property type="molecule type" value="Genomic_DNA"/>
</dbReference>
<comment type="caution">
    <text evidence="2">The sequence shown here is derived from an EMBL/GenBank/DDBJ whole genome shotgun (WGS) entry which is preliminary data.</text>
</comment>
<keyword evidence="3" id="KW-1185">Reference proteome</keyword>
<accession>A0A367JRJ5</accession>
<name>A0A367JRJ5_RHIAZ</name>
<dbReference type="AlphaFoldDB" id="A0A367JRJ5"/>
<dbReference type="Proteomes" id="UP000252139">
    <property type="component" value="Unassembled WGS sequence"/>
</dbReference>
<evidence type="ECO:0000256" key="1">
    <source>
        <dbReference type="SAM" id="SignalP"/>
    </source>
</evidence>
<evidence type="ECO:0000313" key="3">
    <source>
        <dbReference type="Proteomes" id="UP000252139"/>
    </source>
</evidence>
<evidence type="ECO:0000313" key="2">
    <source>
        <dbReference type="EMBL" id="RCH92321.1"/>
    </source>
</evidence>
<reference evidence="2 3" key="1">
    <citation type="journal article" date="2018" name="G3 (Bethesda)">
        <title>Phylogenetic and Phylogenomic Definition of Rhizopus Species.</title>
        <authorList>
            <person name="Gryganskyi A.P."/>
            <person name="Golan J."/>
            <person name="Dolatabadi S."/>
            <person name="Mondo S."/>
            <person name="Robb S."/>
            <person name="Idnurm A."/>
            <person name="Muszewska A."/>
            <person name="Steczkiewicz K."/>
            <person name="Masonjones S."/>
            <person name="Liao H.L."/>
            <person name="Gajdeczka M.T."/>
            <person name="Anike F."/>
            <person name="Vuek A."/>
            <person name="Anishchenko I.M."/>
            <person name="Voigt K."/>
            <person name="de Hoog G.S."/>
            <person name="Smith M.E."/>
            <person name="Heitman J."/>
            <person name="Vilgalys R."/>
            <person name="Stajich J.E."/>
        </authorList>
    </citation>
    <scope>NUCLEOTIDE SEQUENCE [LARGE SCALE GENOMIC DNA]</scope>
    <source>
        <strain evidence="2 3">CBS 357.93</strain>
    </source>
</reference>
<keyword evidence="1" id="KW-0732">Signal</keyword>
<proteinExistence type="predicted"/>
<gene>
    <name evidence="2" type="ORF">CU097_012773</name>
</gene>
<feature type="chain" id="PRO_5017016705" evidence="1">
    <location>
        <begin position="21"/>
        <end position="67"/>
    </location>
</feature>
<organism evidence="2 3">
    <name type="scientific">Rhizopus azygosporus</name>
    <name type="common">Rhizopus microsporus var. azygosporus</name>
    <dbReference type="NCBI Taxonomy" id="86630"/>
    <lineage>
        <taxon>Eukaryota</taxon>
        <taxon>Fungi</taxon>
        <taxon>Fungi incertae sedis</taxon>
        <taxon>Mucoromycota</taxon>
        <taxon>Mucoromycotina</taxon>
        <taxon>Mucoromycetes</taxon>
        <taxon>Mucorales</taxon>
        <taxon>Mucorineae</taxon>
        <taxon>Rhizopodaceae</taxon>
        <taxon>Rhizopus</taxon>
    </lineage>
</organism>
<sequence>MQIKFVILTICASLATIGYAAPLVNIDIAPKVNINTHRIIGGREPGRYNSRYPWQGSLGFYSSVFKV</sequence>
<protein>
    <submittedName>
        <fullName evidence="2">Uncharacterized protein</fullName>
    </submittedName>
</protein>